<accession>A0A4Y7JIA3</accession>
<organism evidence="1 2">
    <name type="scientific">Papaver somniferum</name>
    <name type="common">Opium poppy</name>
    <dbReference type="NCBI Taxonomy" id="3469"/>
    <lineage>
        <taxon>Eukaryota</taxon>
        <taxon>Viridiplantae</taxon>
        <taxon>Streptophyta</taxon>
        <taxon>Embryophyta</taxon>
        <taxon>Tracheophyta</taxon>
        <taxon>Spermatophyta</taxon>
        <taxon>Magnoliopsida</taxon>
        <taxon>Ranunculales</taxon>
        <taxon>Papaveraceae</taxon>
        <taxon>Papaveroideae</taxon>
        <taxon>Papaver</taxon>
    </lineage>
</organism>
<name>A0A4Y7JIA3_PAPSO</name>
<dbReference type="EMBL" id="CM010719">
    <property type="protein sequence ID" value="RZC60276.1"/>
    <property type="molecule type" value="Genomic_DNA"/>
</dbReference>
<protein>
    <submittedName>
        <fullName evidence="1">Uncharacterized protein</fullName>
    </submittedName>
</protein>
<sequence>MAAQVKCNPPKVGFSANQENFKCLRSAEEGKSNAVTVRVTRKWEEVIVDEEAEQIKDISKEA</sequence>
<dbReference type="Gramene" id="RZC60276">
    <property type="protein sequence ID" value="RZC60276"/>
    <property type="gene ID" value="C5167_022031"/>
</dbReference>
<evidence type="ECO:0000313" key="2">
    <source>
        <dbReference type="Proteomes" id="UP000316621"/>
    </source>
</evidence>
<dbReference type="AlphaFoldDB" id="A0A4Y7JIA3"/>
<dbReference type="Proteomes" id="UP000316621">
    <property type="component" value="Chromosome 5"/>
</dbReference>
<gene>
    <name evidence="1" type="ORF">C5167_022031</name>
</gene>
<reference evidence="1 2" key="1">
    <citation type="journal article" date="2018" name="Science">
        <title>The opium poppy genome and morphinan production.</title>
        <authorList>
            <person name="Guo L."/>
            <person name="Winzer T."/>
            <person name="Yang X."/>
            <person name="Li Y."/>
            <person name="Ning Z."/>
            <person name="He Z."/>
            <person name="Teodor R."/>
            <person name="Lu Y."/>
            <person name="Bowser T.A."/>
            <person name="Graham I.A."/>
            <person name="Ye K."/>
        </authorList>
    </citation>
    <scope>NUCLEOTIDE SEQUENCE [LARGE SCALE GENOMIC DNA]</scope>
    <source>
        <strain evidence="2">cv. HN1</strain>
        <tissue evidence="1">Leaves</tissue>
    </source>
</reference>
<proteinExistence type="predicted"/>
<keyword evidence="2" id="KW-1185">Reference proteome</keyword>
<evidence type="ECO:0000313" key="1">
    <source>
        <dbReference type="EMBL" id="RZC60276.1"/>
    </source>
</evidence>